<dbReference type="AlphaFoldDB" id="A0A6N2RQ89"/>
<gene>
    <name evidence="2" type="ORF">BGLFYP119_00781</name>
</gene>
<sequence>MKGLLKKDLALLANTAKVYLAVIAMGIFLGIIKQDMRNFVLSWSVIMLGITGLSTISYDDFDNGMPFLMTLGVSRKTYVKEKYLLCYMTALAGCLISLAVGCLIFGMKPIDAGGESLLAFLSLFFATAGIMLSFMIPIRLRFGPEQSRIVGIGLVVVIWIVAFGITRIIKFLPASAKEILNKIGNASDGMVVLGFFLIFIVASGISYGYSAHVLEKKEF</sequence>
<keyword evidence="1" id="KW-0472">Membrane</keyword>
<feature type="transmembrane region" description="Helical" evidence="1">
    <location>
        <begin position="39"/>
        <end position="58"/>
    </location>
</feature>
<proteinExistence type="predicted"/>
<evidence type="ECO:0008006" key="3">
    <source>
        <dbReference type="Google" id="ProtNLM"/>
    </source>
</evidence>
<protein>
    <recommendedName>
        <fullName evidence="3">ABC-2 family transporter protein</fullName>
    </recommendedName>
</protein>
<feature type="transmembrane region" description="Helical" evidence="1">
    <location>
        <begin position="190"/>
        <end position="209"/>
    </location>
</feature>
<feature type="transmembrane region" description="Helical" evidence="1">
    <location>
        <begin position="149"/>
        <end position="169"/>
    </location>
</feature>
<dbReference type="InterPro" id="IPR025699">
    <property type="entry name" value="ABC2_memb-like"/>
</dbReference>
<name>A0A6N2RQ89_9FIRM</name>
<dbReference type="EMBL" id="CACRST010000009">
    <property type="protein sequence ID" value="VYS83583.1"/>
    <property type="molecule type" value="Genomic_DNA"/>
</dbReference>
<evidence type="ECO:0000313" key="2">
    <source>
        <dbReference type="EMBL" id="VYS83583.1"/>
    </source>
</evidence>
<accession>A0A6N2RQ89</accession>
<keyword evidence="1" id="KW-1133">Transmembrane helix</keyword>
<dbReference type="RefSeq" id="WP_156352960.1">
    <property type="nucleotide sequence ID" value="NZ_CACRST010000009.1"/>
</dbReference>
<dbReference type="Pfam" id="PF13346">
    <property type="entry name" value="ABC2_membrane_5"/>
    <property type="match status" value="1"/>
</dbReference>
<feature type="transmembrane region" description="Helical" evidence="1">
    <location>
        <begin position="12"/>
        <end position="32"/>
    </location>
</feature>
<keyword evidence="1" id="KW-0812">Transmembrane</keyword>
<feature type="transmembrane region" description="Helical" evidence="1">
    <location>
        <begin position="82"/>
        <end position="105"/>
    </location>
</feature>
<feature type="transmembrane region" description="Helical" evidence="1">
    <location>
        <begin position="117"/>
        <end position="137"/>
    </location>
</feature>
<evidence type="ECO:0000256" key="1">
    <source>
        <dbReference type="SAM" id="Phobius"/>
    </source>
</evidence>
<reference evidence="2" key="1">
    <citation type="submission" date="2019-11" db="EMBL/GenBank/DDBJ databases">
        <authorList>
            <person name="Feng L."/>
        </authorList>
    </citation>
    <scope>NUCLEOTIDE SEQUENCE</scope>
    <source>
        <strain evidence="2">BgluceraseaLFYP119</strain>
    </source>
</reference>
<organism evidence="2">
    <name type="scientific">Blautia glucerasea</name>
    <dbReference type="NCBI Taxonomy" id="536633"/>
    <lineage>
        <taxon>Bacteria</taxon>
        <taxon>Bacillati</taxon>
        <taxon>Bacillota</taxon>
        <taxon>Clostridia</taxon>
        <taxon>Lachnospirales</taxon>
        <taxon>Lachnospiraceae</taxon>
        <taxon>Blautia</taxon>
    </lineage>
</organism>